<accession>A0ABW9XB03</accession>
<evidence type="ECO:0000256" key="1">
    <source>
        <dbReference type="SAM" id="Phobius"/>
    </source>
</evidence>
<protein>
    <submittedName>
        <fullName evidence="3">Aa3-type cytochrome c oxidase subunit IV</fullName>
    </submittedName>
</protein>
<evidence type="ECO:0000313" key="3">
    <source>
        <dbReference type="EMBL" id="NBC35713.1"/>
    </source>
</evidence>
<dbReference type="Gene3D" id="1.20.5.160">
    <property type="entry name" value="Bacterial aa3 type cytochrome c oxidase subunit IV"/>
    <property type="match status" value="1"/>
</dbReference>
<dbReference type="SUPFAM" id="SSF81469">
    <property type="entry name" value="Bacterial aa3 type cytochrome c oxidase subunit IV"/>
    <property type="match status" value="1"/>
</dbReference>
<dbReference type="InterPro" id="IPR012422">
    <property type="entry name" value="Cyt_c_oxidase_su4_bac-aa3"/>
</dbReference>
<feature type="domain" description="Cytochrome c oxidase subunit IV bacterial aa3 type" evidence="2">
    <location>
        <begin position="2"/>
        <end position="37"/>
    </location>
</feature>
<comment type="caution">
    <text evidence="3">The sequence shown here is derived from an EMBL/GenBank/DDBJ whole genome shotgun (WGS) entry which is preliminary data.</text>
</comment>
<name>A0ABW9XB03_9SPHN</name>
<keyword evidence="1" id="KW-0812">Transmembrane</keyword>
<reference evidence="4" key="1">
    <citation type="submission" date="2020-01" db="EMBL/GenBank/DDBJ databases">
        <title>Sphingomonas sp. strain CSW-10.</title>
        <authorList>
            <person name="Chen W.-M."/>
        </authorList>
    </citation>
    <scope>NUCLEOTIDE SEQUENCE [LARGE SCALE GENOMIC DNA]</scope>
    <source>
        <strain evidence="4">FSY-8</strain>
    </source>
</reference>
<feature type="transmembrane region" description="Helical" evidence="1">
    <location>
        <begin position="20"/>
        <end position="39"/>
    </location>
</feature>
<gene>
    <name evidence="3" type="ORF">GTZ99_03985</name>
</gene>
<organism evidence="3 4">
    <name type="scientific">Novosphingobium ovatum</name>
    <dbReference type="NCBI Taxonomy" id="1908523"/>
    <lineage>
        <taxon>Bacteria</taxon>
        <taxon>Pseudomonadati</taxon>
        <taxon>Pseudomonadota</taxon>
        <taxon>Alphaproteobacteria</taxon>
        <taxon>Sphingomonadales</taxon>
        <taxon>Sphingomonadaceae</taxon>
        <taxon>Novosphingobium</taxon>
    </lineage>
</organism>
<dbReference type="EMBL" id="JAAAPO010000001">
    <property type="protein sequence ID" value="NBC35713.1"/>
    <property type="molecule type" value="Genomic_DNA"/>
</dbReference>
<dbReference type="Proteomes" id="UP000753724">
    <property type="component" value="Unassembled WGS sequence"/>
</dbReference>
<keyword evidence="4" id="KW-1185">Reference proteome</keyword>
<evidence type="ECO:0000259" key="2">
    <source>
        <dbReference type="Pfam" id="PF07835"/>
    </source>
</evidence>
<dbReference type="Pfam" id="PF07835">
    <property type="entry name" value="COX4_pro_2"/>
    <property type="match status" value="1"/>
</dbReference>
<keyword evidence="1" id="KW-1133">Transmembrane helix</keyword>
<evidence type="ECO:0000313" key="4">
    <source>
        <dbReference type="Proteomes" id="UP000753724"/>
    </source>
</evidence>
<keyword evidence="1" id="KW-0472">Membrane</keyword>
<proteinExistence type="predicted"/>
<dbReference type="InterPro" id="IPR036596">
    <property type="entry name" value="Cyt-C_aa3_sf"/>
</dbReference>
<sequence>MANGHDMKAAEATYAGFISLIKYSTPVVAVIAALVVFLITR</sequence>
<dbReference type="RefSeq" id="WP_161716956.1">
    <property type="nucleotide sequence ID" value="NZ_JAAAPO010000001.1"/>
</dbReference>